<dbReference type="PROSITE" id="PS00198">
    <property type="entry name" value="4FE4S_FER_1"/>
    <property type="match status" value="1"/>
</dbReference>
<keyword evidence="4" id="KW-0479">Metal-binding</keyword>
<keyword evidence="8" id="KW-0408">Iron</keyword>
<evidence type="ECO:0000256" key="1">
    <source>
        <dbReference type="ARBA" id="ARBA00001974"/>
    </source>
</evidence>
<keyword evidence="9" id="KW-0411">Iron-sulfur</keyword>
<proteinExistence type="predicted"/>
<keyword evidence="13" id="KW-1185">Reference proteome</keyword>
<dbReference type="AlphaFoldDB" id="A0A1E3RDR2"/>
<keyword evidence="6" id="KW-0521">NADP</keyword>
<dbReference type="Gene3D" id="3.40.50.720">
    <property type="entry name" value="NAD(P)-binding Rossmann-like Domain"/>
    <property type="match status" value="1"/>
</dbReference>
<evidence type="ECO:0000256" key="4">
    <source>
        <dbReference type="ARBA" id="ARBA00022723"/>
    </source>
</evidence>
<evidence type="ECO:0000256" key="9">
    <source>
        <dbReference type="ARBA" id="ARBA00023014"/>
    </source>
</evidence>
<comment type="cofactor">
    <cofactor evidence="1">
        <name>FAD</name>
        <dbReference type="ChEBI" id="CHEBI:57692"/>
    </cofactor>
</comment>
<feature type="domain" description="4Fe-4S ferredoxin-type" evidence="11">
    <location>
        <begin position="37"/>
        <end position="66"/>
    </location>
</feature>
<feature type="domain" description="4Fe-4S ferredoxin-type" evidence="11">
    <location>
        <begin position="1"/>
        <end position="29"/>
    </location>
</feature>
<dbReference type="Pfam" id="PF07992">
    <property type="entry name" value="Pyr_redox_2"/>
    <property type="match status" value="1"/>
</dbReference>
<dbReference type="EMBL" id="MIHA01000017">
    <property type="protein sequence ID" value="ODQ88015.1"/>
    <property type="molecule type" value="Genomic_DNA"/>
</dbReference>
<dbReference type="PROSITE" id="PS51379">
    <property type="entry name" value="4FE4S_FER_2"/>
    <property type="match status" value="2"/>
</dbReference>
<dbReference type="EC" id="1.18.1.2" evidence="2"/>
<dbReference type="InterPro" id="IPR055275">
    <property type="entry name" value="Ferredox_Rdtase"/>
</dbReference>
<dbReference type="Proteomes" id="UP000094053">
    <property type="component" value="Unassembled WGS sequence"/>
</dbReference>
<dbReference type="PANTHER" id="PTHR48467">
    <property type="entry name" value="GLUTAMATE SYNTHASE 1 [NADH], CHLOROPLASTIC-LIKE"/>
    <property type="match status" value="1"/>
</dbReference>
<dbReference type="SUPFAM" id="SSF54862">
    <property type="entry name" value="4Fe-4S ferredoxins"/>
    <property type="match status" value="1"/>
</dbReference>
<dbReference type="OrthoDB" id="289202at2"/>
<dbReference type="SUPFAM" id="SSF51971">
    <property type="entry name" value="Nucleotide-binding domain"/>
    <property type="match status" value="1"/>
</dbReference>
<dbReference type="Pfam" id="PF12838">
    <property type="entry name" value="Fer4_7"/>
    <property type="match status" value="1"/>
</dbReference>
<dbReference type="GO" id="GO:0046872">
    <property type="term" value="F:metal ion binding"/>
    <property type="evidence" value="ECO:0007669"/>
    <property type="project" value="UniProtKB-KW"/>
</dbReference>
<evidence type="ECO:0000256" key="6">
    <source>
        <dbReference type="ARBA" id="ARBA00022857"/>
    </source>
</evidence>
<sequence>MPHVITQSCCSDGSCVYACPVNCIHPTPDEPGFATAEMLYIDPVACVDCGACVTACPVGAISHDSRLTTEQLPFVALNAAFYPEPEGKLPPTSKLAPVLEAPMVHPRPTGPLTVAIVGSGPAAMYAADELLTQEGVRVNVFERLPTPYGLVRAGVAPDHQSTKRVTRLFDRIADRRGFRFYLNVEVGSDLTHDDLLDHHHAVLYAVGAPNDRRLEIDGMDLPGTGTATEFVAWYNGHPEFSSLPVELSSEGVVVIGNGNVALDVARILTADPDTLARTDIADHALAALRRSNVTEVVIAARRGPAQSAFTLPELIGLTSAAEVVLSAADHDAVQRDLAVTDDPLTRNKLEILGKLGVAETTASTRPRIRLAYGLTPARVLGEPRVEAVEFTAGDDRHRIDAGLVLTSIGYRGRAVRDLPFDESAGVVPNDGGRVIDPATQRPVTGSYVAGWIKRGPTGFIGTNKSCAAQTVRNLVADYNDGLLRDPAGDRGKPATLDRLVRRRCPDMVDAAGWKAIDAAEIARGDDSRPRAKFTAVPDMLAAAANAPAPSIGRRLLAGLRR</sequence>
<dbReference type="PANTHER" id="PTHR48467:SF1">
    <property type="entry name" value="GLUTAMATE SYNTHASE 1 [NADH], CHLOROPLASTIC-LIKE"/>
    <property type="match status" value="1"/>
</dbReference>
<evidence type="ECO:0000256" key="7">
    <source>
        <dbReference type="ARBA" id="ARBA00023002"/>
    </source>
</evidence>
<comment type="catalytic activity">
    <reaction evidence="10">
        <text>2 reduced [2Fe-2S]-[ferredoxin] + NADP(+) + H(+) = 2 oxidized [2Fe-2S]-[ferredoxin] + NADPH</text>
        <dbReference type="Rhea" id="RHEA:20125"/>
        <dbReference type="Rhea" id="RHEA-COMP:10000"/>
        <dbReference type="Rhea" id="RHEA-COMP:10001"/>
        <dbReference type="ChEBI" id="CHEBI:15378"/>
        <dbReference type="ChEBI" id="CHEBI:33737"/>
        <dbReference type="ChEBI" id="CHEBI:33738"/>
        <dbReference type="ChEBI" id="CHEBI:57783"/>
        <dbReference type="ChEBI" id="CHEBI:58349"/>
        <dbReference type="EC" id="1.18.1.2"/>
    </reaction>
</comment>
<organism evidence="12 13">
    <name type="scientific">Mycolicibacterium flavescens</name>
    <name type="common">Mycobacterium flavescens</name>
    <dbReference type="NCBI Taxonomy" id="1776"/>
    <lineage>
        <taxon>Bacteria</taxon>
        <taxon>Bacillati</taxon>
        <taxon>Actinomycetota</taxon>
        <taxon>Actinomycetes</taxon>
        <taxon>Mycobacteriales</taxon>
        <taxon>Mycobacteriaceae</taxon>
        <taxon>Mycolicibacterium</taxon>
    </lineage>
</organism>
<keyword evidence="7" id="KW-0560">Oxidoreductase</keyword>
<protein>
    <recommendedName>
        <fullName evidence="2">ferredoxin--NADP(+) reductase</fullName>
        <ecNumber evidence="2">1.18.1.2</ecNumber>
    </recommendedName>
</protein>
<evidence type="ECO:0000256" key="2">
    <source>
        <dbReference type="ARBA" id="ARBA00013223"/>
    </source>
</evidence>
<evidence type="ECO:0000259" key="11">
    <source>
        <dbReference type="PROSITE" id="PS51379"/>
    </source>
</evidence>
<dbReference type="InterPro" id="IPR017900">
    <property type="entry name" value="4Fe4S_Fe_S_CS"/>
</dbReference>
<keyword evidence="3" id="KW-0285">Flavoprotein</keyword>
<evidence type="ECO:0000256" key="5">
    <source>
        <dbReference type="ARBA" id="ARBA00022827"/>
    </source>
</evidence>
<name>A0A1E3RDR2_MYCFV</name>
<dbReference type="InterPro" id="IPR017896">
    <property type="entry name" value="4Fe4S_Fe-S-bd"/>
</dbReference>
<accession>A0A1E3RDR2</accession>
<keyword evidence="5" id="KW-0274">FAD</keyword>
<dbReference type="GO" id="GO:0004324">
    <property type="term" value="F:ferredoxin-NADP+ reductase activity"/>
    <property type="evidence" value="ECO:0007669"/>
    <property type="project" value="UniProtKB-EC"/>
</dbReference>
<evidence type="ECO:0000313" key="12">
    <source>
        <dbReference type="EMBL" id="ODQ88015.1"/>
    </source>
</evidence>
<dbReference type="InterPro" id="IPR036188">
    <property type="entry name" value="FAD/NAD-bd_sf"/>
</dbReference>
<evidence type="ECO:0000313" key="13">
    <source>
        <dbReference type="Proteomes" id="UP000094053"/>
    </source>
</evidence>
<evidence type="ECO:0000256" key="3">
    <source>
        <dbReference type="ARBA" id="ARBA00022630"/>
    </source>
</evidence>
<dbReference type="GO" id="GO:0051536">
    <property type="term" value="F:iron-sulfur cluster binding"/>
    <property type="evidence" value="ECO:0007669"/>
    <property type="project" value="UniProtKB-KW"/>
</dbReference>
<dbReference type="RefSeq" id="WP_069415532.1">
    <property type="nucleotide sequence ID" value="NZ_JACKUL010000022.1"/>
</dbReference>
<comment type="caution">
    <text evidence="12">The sequence shown here is derived from an EMBL/GenBank/DDBJ whole genome shotgun (WGS) entry which is preliminary data.</text>
</comment>
<gene>
    <name evidence="12" type="ORF">BHQ18_20745</name>
</gene>
<dbReference type="PRINTS" id="PR00419">
    <property type="entry name" value="ADXRDTASE"/>
</dbReference>
<dbReference type="InterPro" id="IPR023753">
    <property type="entry name" value="FAD/NAD-binding_dom"/>
</dbReference>
<evidence type="ECO:0000256" key="10">
    <source>
        <dbReference type="ARBA" id="ARBA00047776"/>
    </source>
</evidence>
<dbReference type="Gene3D" id="3.30.70.20">
    <property type="match status" value="1"/>
</dbReference>
<dbReference type="Gene3D" id="3.50.50.60">
    <property type="entry name" value="FAD/NAD(P)-binding domain"/>
    <property type="match status" value="1"/>
</dbReference>
<evidence type="ECO:0000256" key="8">
    <source>
        <dbReference type="ARBA" id="ARBA00023004"/>
    </source>
</evidence>
<reference evidence="13" key="1">
    <citation type="submission" date="2016-09" db="EMBL/GenBank/DDBJ databases">
        <authorList>
            <person name="Greninger A.L."/>
            <person name="Jerome K.R."/>
            <person name="Mcnair B."/>
            <person name="Wallis C."/>
            <person name="Fang F."/>
        </authorList>
    </citation>
    <scope>NUCLEOTIDE SEQUENCE [LARGE SCALE GENOMIC DNA]</scope>
    <source>
        <strain evidence="13">M6</strain>
    </source>
</reference>
<dbReference type="STRING" id="1776.BHQ18_20745"/>